<reference evidence="1 2" key="1">
    <citation type="journal article" date="2010" name="Stand. Genomic Sci.">
        <title>Complete genome sequence of Vulcanisaeta distributa type strain (IC-017).</title>
        <authorList>
            <person name="Mavromatis K."/>
            <person name="Sikorski J."/>
            <person name="Pabst E."/>
            <person name="Teshima H."/>
            <person name="Lapidus A."/>
            <person name="Lucas S."/>
            <person name="Nolan M."/>
            <person name="Glavina Del Rio T."/>
            <person name="Cheng J.F."/>
            <person name="Bruce D."/>
            <person name="Goodwin L."/>
            <person name="Pitluck S."/>
            <person name="Liolios K."/>
            <person name="Ivanova N."/>
            <person name="Mikhailova N."/>
            <person name="Pati A."/>
            <person name="Chen A."/>
            <person name="Palaniappan K."/>
            <person name="Land M."/>
            <person name="Hauser L."/>
            <person name="Chang Y.J."/>
            <person name="Jeffries C.D."/>
            <person name="Rohde M."/>
            <person name="Spring S."/>
            <person name="Goker M."/>
            <person name="Wirth R."/>
            <person name="Woyke T."/>
            <person name="Bristow J."/>
            <person name="Eisen J.A."/>
            <person name="Markowitz V."/>
            <person name="Hugenholtz P."/>
            <person name="Klenk H.P."/>
            <person name="Kyrpides N.C."/>
        </authorList>
    </citation>
    <scope>NUCLEOTIDE SEQUENCE [LARGE SCALE GENOMIC DNA]</scope>
    <source>
        <strain evidence="2">DSM 14429 / JCM 11212 / NBRC 100878 / IC-017</strain>
    </source>
</reference>
<gene>
    <name evidence="1" type="ordered locus">Vdis_0115</name>
</gene>
<dbReference type="OrthoDB" id="378188at2157"/>
<dbReference type="AlphaFoldDB" id="E1QSD5"/>
<dbReference type="KEGG" id="vdi:Vdis_0115"/>
<reference evidence="2" key="2">
    <citation type="journal article" date="2010" name="Stand. Genomic Sci.">
        <title>Complete genome sequence of Vulcanisaeta distributa type strain (IC-017T).</title>
        <authorList>
            <person name="Mavromatis K."/>
            <person name="Sikorski J."/>
            <person name="Pabst E."/>
            <person name="Teshima H."/>
            <person name="Lapidus A."/>
            <person name="Lucas S."/>
            <person name="Nolan M."/>
            <person name="Glavina Del Rio T."/>
            <person name="Cheng J."/>
            <person name="Bruce D."/>
            <person name="Goodwin L."/>
            <person name="Pitluck S."/>
            <person name="Liolios K."/>
            <person name="Ivanova N."/>
            <person name="Mikhailova N."/>
            <person name="Pati A."/>
            <person name="Chen A."/>
            <person name="Palaniappan K."/>
            <person name="Land M."/>
            <person name="Hauser L."/>
            <person name="Chang Y."/>
            <person name="Jeffries C."/>
            <person name="Rohde M."/>
            <person name="Spring S."/>
            <person name="Goker M."/>
            <person name="Wirth R."/>
            <person name="Woyke T."/>
            <person name="Bristow J."/>
            <person name="Eisen J."/>
            <person name="Markowitz V."/>
            <person name="Hugenholtz P."/>
            <person name="Klenk H."/>
            <person name="Kyrpides N."/>
        </authorList>
    </citation>
    <scope>NUCLEOTIDE SEQUENCE [LARGE SCALE GENOMIC DNA]</scope>
    <source>
        <strain evidence="2">DSM 14429 / JCM 11212 / NBRC 100878 / IC-017</strain>
    </source>
</reference>
<proteinExistence type="predicted"/>
<accession>E1QSD5</accession>
<protein>
    <submittedName>
        <fullName evidence="1">Uncharacterized protein</fullName>
    </submittedName>
</protein>
<evidence type="ECO:0000313" key="2">
    <source>
        <dbReference type="Proteomes" id="UP000006681"/>
    </source>
</evidence>
<dbReference type="HOGENOM" id="CLU_2893474_0_0_2"/>
<dbReference type="EMBL" id="CP002100">
    <property type="protein sequence ID" value="ADN49528.1"/>
    <property type="molecule type" value="Genomic_DNA"/>
</dbReference>
<dbReference type="GeneID" id="9751031"/>
<dbReference type="RefSeq" id="WP_013335253.1">
    <property type="nucleotide sequence ID" value="NC_014537.1"/>
</dbReference>
<evidence type="ECO:0000313" key="1">
    <source>
        <dbReference type="EMBL" id="ADN49528.1"/>
    </source>
</evidence>
<keyword evidence="2" id="KW-1185">Reference proteome</keyword>
<sequence length="62" mass="7176">MPTWLYHLDEFRLVSDYDFNYTINELIGIALSKAEELSIKPTTVCHLELNNLSVCRALRFTG</sequence>
<dbReference type="Proteomes" id="UP000006681">
    <property type="component" value="Chromosome"/>
</dbReference>
<organism evidence="1 2">
    <name type="scientific">Vulcanisaeta distributa (strain DSM 14429 / JCM 11212 / NBRC 100878 / IC-017)</name>
    <dbReference type="NCBI Taxonomy" id="572478"/>
    <lineage>
        <taxon>Archaea</taxon>
        <taxon>Thermoproteota</taxon>
        <taxon>Thermoprotei</taxon>
        <taxon>Thermoproteales</taxon>
        <taxon>Thermoproteaceae</taxon>
        <taxon>Vulcanisaeta</taxon>
    </lineage>
</organism>
<name>E1QSD5_VULDI</name>